<sequence>IKYGVIWDKDFFAYFERNLDRIKSLDDEALETVVFRSAKIKAEVVEKDELDLGLRNILNYGHTIGHAIESVSDFKVQHGEAVAIGMLAAGRISNKMGIFDRNELVRLKSVIERADLPTEIPDLEVERIIQAMKHDKKILKGKIRFILPKSI</sequence>
<dbReference type="PANTHER" id="PTHR43622">
    <property type="entry name" value="3-DEHYDROQUINATE SYNTHASE"/>
    <property type="match status" value="1"/>
</dbReference>
<evidence type="ECO:0000259" key="3">
    <source>
        <dbReference type="Pfam" id="PF24621"/>
    </source>
</evidence>
<evidence type="ECO:0000256" key="1">
    <source>
        <dbReference type="ARBA" id="ARBA00023027"/>
    </source>
</evidence>
<gene>
    <name evidence="4" type="ORF">S12H4_59790</name>
</gene>
<organism evidence="4">
    <name type="scientific">marine sediment metagenome</name>
    <dbReference type="NCBI Taxonomy" id="412755"/>
    <lineage>
        <taxon>unclassified sequences</taxon>
        <taxon>metagenomes</taxon>
        <taxon>ecological metagenomes</taxon>
    </lineage>
</organism>
<dbReference type="Pfam" id="PF24621">
    <property type="entry name" value="DHQS_C"/>
    <property type="match status" value="1"/>
</dbReference>
<dbReference type="GO" id="GO:0003856">
    <property type="term" value="F:3-dehydroquinate synthase activity"/>
    <property type="evidence" value="ECO:0007669"/>
    <property type="project" value="TreeGrafter"/>
</dbReference>
<keyword evidence="1" id="KW-0520">NAD</keyword>
<name>X1VZI1_9ZZZZ</name>
<dbReference type="PANTHER" id="PTHR43622:SF7">
    <property type="entry name" value="3-DEHYDROQUINATE SYNTHASE, CHLOROPLASTIC"/>
    <property type="match status" value="1"/>
</dbReference>
<keyword evidence="2" id="KW-0456">Lyase</keyword>
<feature type="domain" description="3-dehydroquinate synthase C-terminal" evidence="3">
    <location>
        <begin position="1"/>
        <end position="137"/>
    </location>
</feature>
<dbReference type="Gene3D" id="1.20.1090.10">
    <property type="entry name" value="Dehydroquinate synthase-like - alpha domain"/>
    <property type="match status" value="1"/>
</dbReference>
<evidence type="ECO:0000256" key="2">
    <source>
        <dbReference type="ARBA" id="ARBA00023239"/>
    </source>
</evidence>
<proteinExistence type="predicted"/>
<dbReference type="EMBL" id="BARW01039176">
    <property type="protein sequence ID" value="GAJ18495.1"/>
    <property type="molecule type" value="Genomic_DNA"/>
</dbReference>
<protein>
    <recommendedName>
        <fullName evidence="3">3-dehydroquinate synthase C-terminal domain-containing protein</fullName>
    </recommendedName>
</protein>
<dbReference type="GO" id="GO:0009073">
    <property type="term" value="P:aromatic amino acid family biosynthetic process"/>
    <property type="evidence" value="ECO:0007669"/>
    <property type="project" value="TreeGrafter"/>
</dbReference>
<dbReference type="InterPro" id="IPR056179">
    <property type="entry name" value="DHQS_C"/>
</dbReference>
<evidence type="ECO:0000313" key="4">
    <source>
        <dbReference type="EMBL" id="GAJ18495.1"/>
    </source>
</evidence>
<comment type="caution">
    <text evidence="4">The sequence shown here is derived from an EMBL/GenBank/DDBJ whole genome shotgun (WGS) entry which is preliminary data.</text>
</comment>
<reference evidence="4" key="1">
    <citation type="journal article" date="2014" name="Front. Microbiol.">
        <title>High frequency of phylogenetically diverse reductive dehalogenase-homologous genes in deep subseafloor sedimentary metagenomes.</title>
        <authorList>
            <person name="Kawai M."/>
            <person name="Futagami T."/>
            <person name="Toyoda A."/>
            <person name="Takaki Y."/>
            <person name="Nishi S."/>
            <person name="Hori S."/>
            <person name="Arai W."/>
            <person name="Tsubouchi T."/>
            <person name="Morono Y."/>
            <person name="Uchiyama I."/>
            <person name="Ito T."/>
            <person name="Fujiyama A."/>
            <person name="Inagaki F."/>
            <person name="Takami H."/>
        </authorList>
    </citation>
    <scope>NUCLEOTIDE SEQUENCE</scope>
    <source>
        <strain evidence="4">Expedition CK06-06</strain>
    </source>
</reference>
<dbReference type="AlphaFoldDB" id="X1VZI1"/>
<feature type="non-terminal residue" evidence="4">
    <location>
        <position position="151"/>
    </location>
</feature>
<dbReference type="SUPFAM" id="SSF56796">
    <property type="entry name" value="Dehydroquinate synthase-like"/>
    <property type="match status" value="1"/>
</dbReference>
<feature type="non-terminal residue" evidence="4">
    <location>
        <position position="1"/>
    </location>
</feature>
<dbReference type="InterPro" id="IPR050071">
    <property type="entry name" value="Dehydroquinate_synthase"/>
</dbReference>
<accession>X1VZI1</accession>